<dbReference type="RefSeq" id="XP_022370630.1">
    <property type="nucleotide sequence ID" value="XM_022514922.1"/>
</dbReference>
<organism evidence="2 3">
    <name type="scientific">Enhydra lutris kenyoni</name>
    <name type="common">northern sea otter</name>
    <dbReference type="NCBI Taxonomy" id="391180"/>
    <lineage>
        <taxon>Eukaryota</taxon>
        <taxon>Metazoa</taxon>
        <taxon>Chordata</taxon>
        <taxon>Craniata</taxon>
        <taxon>Vertebrata</taxon>
        <taxon>Euteleostomi</taxon>
        <taxon>Mammalia</taxon>
        <taxon>Eutheria</taxon>
        <taxon>Laurasiatheria</taxon>
        <taxon>Carnivora</taxon>
        <taxon>Caniformia</taxon>
        <taxon>Musteloidea</taxon>
        <taxon>Mustelidae</taxon>
        <taxon>Lutrinae</taxon>
        <taxon>Enhydra</taxon>
    </lineage>
</organism>
<gene>
    <name evidence="3" type="primary">LOC111154964</name>
</gene>
<dbReference type="GeneID" id="111154964"/>
<feature type="region of interest" description="Disordered" evidence="1">
    <location>
        <begin position="42"/>
        <end position="118"/>
    </location>
</feature>
<keyword evidence="2" id="KW-1185">Reference proteome</keyword>
<evidence type="ECO:0000256" key="1">
    <source>
        <dbReference type="SAM" id="MobiDB-lite"/>
    </source>
</evidence>
<proteinExistence type="predicted"/>
<evidence type="ECO:0000313" key="2">
    <source>
        <dbReference type="Proteomes" id="UP000248482"/>
    </source>
</evidence>
<evidence type="ECO:0000313" key="3">
    <source>
        <dbReference type="RefSeq" id="XP_022370630.1"/>
    </source>
</evidence>
<protein>
    <submittedName>
        <fullName evidence="3">Uncharacterized protein LOC111154964</fullName>
    </submittedName>
</protein>
<dbReference type="AlphaFoldDB" id="A0A2Y9KMX2"/>
<accession>A0A2Y9KMX2</accession>
<dbReference type="OrthoDB" id="9751653at2759"/>
<sequence>MAKVTLLSSKTKGFSSPKAAFLKGLGIPGPFRFRPRKEACRPRLIGTGNLPNPNLPRQGRQADWWKQPPRPTRPGARGAALPPPNPHADPGSAQTGAVRLPVRGDSSSSTLRPSRETAAAAAAALGKAGMAGPVTALNNRMWQNDCQFQAEAVRSLCSDNTEICWNLYSGKTEMIKKPPPPHLFVFWETAYHKEPPFSKNRERNLTTPRLPCCQKSHLAVSRGQIEENLRTWANRPSCAPIGHNTTYHACE</sequence>
<name>A0A2Y9KMX2_ENHLU</name>
<reference evidence="3" key="1">
    <citation type="submission" date="2025-08" db="UniProtKB">
        <authorList>
            <consortium name="RefSeq"/>
        </authorList>
    </citation>
    <scope>IDENTIFICATION</scope>
    <source>
        <tissue evidence="3">Blood</tissue>
    </source>
</reference>
<dbReference type="KEGG" id="elk:111154964"/>
<dbReference type="Proteomes" id="UP000248482">
    <property type="component" value="Unplaced"/>
</dbReference>